<dbReference type="STRING" id="1125712.HMPREF1316_0212"/>
<name>U2V6F5_9ACTN</name>
<reference evidence="2 3" key="1">
    <citation type="submission" date="2013-08" db="EMBL/GenBank/DDBJ databases">
        <authorList>
            <person name="Durkin A.S."/>
            <person name="Haft D.R."/>
            <person name="McCorrison J."/>
            <person name="Torralba M."/>
            <person name="Gillis M."/>
            <person name="Haft D.H."/>
            <person name="Methe B."/>
            <person name="Sutton G."/>
            <person name="Nelson K.E."/>
        </authorList>
    </citation>
    <scope>NUCLEOTIDE SEQUENCE [LARGE SCALE GENOMIC DNA]</scope>
    <source>
        <strain evidence="2 3">F0195</strain>
    </source>
</reference>
<organism evidence="2 3">
    <name type="scientific">Olsenella profusa F0195</name>
    <dbReference type="NCBI Taxonomy" id="1125712"/>
    <lineage>
        <taxon>Bacteria</taxon>
        <taxon>Bacillati</taxon>
        <taxon>Actinomycetota</taxon>
        <taxon>Coriobacteriia</taxon>
        <taxon>Coriobacteriales</taxon>
        <taxon>Atopobiaceae</taxon>
        <taxon>Olsenella</taxon>
    </lineage>
</organism>
<dbReference type="InterPro" id="IPR053136">
    <property type="entry name" value="UTP_pyrophosphatase-like"/>
</dbReference>
<protein>
    <submittedName>
        <fullName evidence="2">PF01863 family protein</fullName>
    </submittedName>
</protein>
<dbReference type="PANTHER" id="PTHR30399">
    <property type="entry name" value="UNCHARACTERIZED PROTEIN YGJP"/>
    <property type="match status" value="1"/>
</dbReference>
<evidence type="ECO:0000313" key="3">
    <source>
        <dbReference type="Proteomes" id="UP000016638"/>
    </source>
</evidence>
<dbReference type="EMBL" id="AWEZ01000045">
    <property type="protein sequence ID" value="ERL08216.1"/>
    <property type="molecule type" value="Genomic_DNA"/>
</dbReference>
<proteinExistence type="predicted"/>
<sequence length="240" mass="27888">MVACGGTERERMVRMGPYDVALHRGGVRHINMRVRPDGTLRISAPLRVGAQDLERMVMGRADWIDGRLREMRDRSLHERTRWQNGSRIVLLGTTYVLSVQVAPRRLARLDGDVLWVGLPEGSPYVDGVRATVDALAKRMLADRLKELFYRYERAMDVRHARTRIRRMTSRWGSCNVRTGDITINLELAYREPPCLESVVVHELCHLLEPSHNQNFYRLMGQYHPHWSEARARLRDDPPQR</sequence>
<comment type="caution">
    <text evidence="2">The sequence shown here is derived from an EMBL/GenBank/DDBJ whole genome shotgun (WGS) entry which is preliminary data.</text>
</comment>
<keyword evidence="3" id="KW-1185">Reference proteome</keyword>
<feature type="domain" description="YgjP-like metallopeptidase" evidence="1">
    <location>
        <begin position="28"/>
        <end position="234"/>
    </location>
</feature>
<dbReference type="PANTHER" id="PTHR30399:SF1">
    <property type="entry name" value="UTP PYROPHOSPHATASE"/>
    <property type="match status" value="1"/>
</dbReference>
<dbReference type="eggNOG" id="COG1451">
    <property type="taxonomic scope" value="Bacteria"/>
</dbReference>
<accession>U2V6F5</accession>
<dbReference type="Gene3D" id="3.30.2010.10">
    <property type="entry name" value="Metalloproteases ('zincins'), catalytic domain"/>
    <property type="match status" value="1"/>
</dbReference>
<evidence type="ECO:0000259" key="1">
    <source>
        <dbReference type="Pfam" id="PF01863"/>
    </source>
</evidence>
<dbReference type="Proteomes" id="UP000016638">
    <property type="component" value="Unassembled WGS sequence"/>
</dbReference>
<dbReference type="CDD" id="cd07344">
    <property type="entry name" value="M48_yhfN_like"/>
    <property type="match status" value="1"/>
</dbReference>
<dbReference type="PATRIC" id="fig|1125712.3.peg.1337"/>
<dbReference type="Pfam" id="PF01863">
    <property type="entry name" value="YgjP-like"/>
    <property type="match status" value="1"/>
</dbReference>
<dbReference type="RefSeq" id="WP_021726085.1">
    <property type="nucleotide sequence ID" value="NZ_AWEZ01000045.1"/>
</dbReference>
<gene>
    <name evidence="2" type="ORF">HMPREF1316_0212</name>
</gene>
<dbReference type="InterPro" id="IPR002725">
    <property type="entry name" value="YgjP-like_metallopeptidase"/>
</dbReference>
<dbReference type="AlphaFoldDB" id="U2V6F5"/>
<evidence type="ECO:0000313" key="2">
    <source>
        <dbReference type="EMBL" id="ERL08216.1"/>
    </source>
</evidence>